<dbReference type="SMART" id="SM00320">
    <property type="entry name" value="WD40"/>
    <property type="match status" value="7"/>
</dbReference>
<evidence type="ECO:0000259" key="10">
    <source>
        <dbReference type="Pfam" id="PF24105"/>
    </source>
</evidence>
<feature type="region of interest" description="Disordered" evidence="9">
    <location>
        <begin position="352"/>
        <end position="377"/>
    </location>
</feature>
<dbReference type="InterPro" id="IPR036322">
    <property type="entry name" value="WD40_repeat_dom_sf"/>
</dbReference>
<dbReference type="VEuPathDB" id="MicrosporidiaDB:NEQG_00671"/>
<dbReference type="GO" id="GO:0000785">
    <property type="term" value="C:chromatin"/>
    <property type="evidence" value="ECO:0007669"/>
    <property type="project" value="TreeGrafter"/>
</dbReference>
<dbReference type="PANTHER" id="PTHR13831:SF0">
    <property type="entry name" value="PROTEIN HIRA"/>
    <property type="match status" value="1"/>
</dbReference>
<organism evidence="11 12">
    <name type="scientific">Nematocida parisii (strain ERTm3)</name>
    <name type="common">Nematode killer fungus</name>
    <dbReference type="NCBI Taxonomy" id="935791"/>
    <lineage>
        <taxon>Eukaryota</taxon>
        <taxon>Fungi</taxon>
        <taxon>Fungi incertae sedis</taxon>
        <taxon>Microsporidia</taxon>
        <taxon>Nematocida</taxon>
    </lineage>
</organism>
<dbReference type="STRING" id="935791.I3EI05"/>
<dbReference type="OrthoDB" id="2192933at2759"/>
<feature type="repeat" description="WD" evidence="7">
    <location>
        <begin position="237"/>
        <end position="277"/>
    </location>
</feature>
<comment type="subcellular location">
    <subcellularLocation>
        <location evidence="1 8">Nucleus</location>
    </subcellularLocation>
</comment>
<evidence type="ECO:0000256" key="7">
    <source>
        <dbReference type="PROSITE-ProRule" id="PRU00221"/>
    </source>
</evidence>
<feature type="repeat" description="WD" evidence="7">
    <location>
        <begin position="12"/>
        <end position="54"/>
    </location>
</feature>
<dbReference type="AlphaFoldDB" id="I3EI05"/>
<dbReference type="Gene3D" id="2.130.10.10">
    <property type="entry name" value="YVTN repeat-like/Quinoprotein amine dehydrogenase"/>
    <property type="match status" value="2"/>
</dbReference>
<feature type="domain" description="CAF1B/HIR1 beta-propeller" evidence="10">
    <location>
        <begin position="1"/>
        <end position="323"/>
    </location>
</feature>
<keyword evidence="8" id="KW-0804">Transcription</keyword>
<keyword evidence="12" id="KW-1185">Reference proteome</keyword>
<dbReference type="GO" id="GO:0006351">
    <property type="term" value="P:DNA-templated transcription"/>
    <property type="evidence" value="ECO:0007669"/>
    <property type="project" value="InterPro"/>
</dbReference>
<dbReference type="InterPro" id="IPR055410">
    <property type="entry name" value="Beta-prop_CAF1B_HIR1"/>
</dbReference>
<dbReference type="GO" id="GO:0031491">
    <property type="term" value="F:nucleosome binding"/>
    <property type="evidence" value="ECO:0007669"/>
    <property type="project" value="TreeGrafter"/>
</dbReference>
<evidence type="ECO:0000313" key="11">
    <source>
        <dbReference type="EMBL" id="EIJ88852.1"/>
    </source>
</evidence>
<evidence type="ECO:0000256" key="4">
    <source>
        <dbReference type="ARBA" id="ARBA00022737"/>
    </source>
</evidence>
<keyword evidence="8" id="KW-0678">Repressor</keyword>
<dbReference type="SUPFAM" id="SSF75011">
    <property type="entry name" value="3-carboxy-cis,cis-mucoante lactonizing enzyme"/>
    <property type="match status" value="1"/>
</dbReference>
<sequence length="710" mass="79372">MKVLLTGISHVLNKKKCSIFSIDSRPNDSTCLVTGGQDGAVKVWRITEQESQEKASFIKHAGAILCVRFSLDGKIVATASDDGTIIIWGVVEKEDTIQLYTKKRLNAHKSDVSCLSWCKKYLASGGYDGSVIIYDTCAYNIVCRLEKHEKGCKGIEFSPEGEYIATYGDEGEVFLYDSAWKKIGAAKKPFKGVQMESFFGRMSWSPDGKYIACGLSFYEKQDAVSLLSPNLVRAYTLIGHTAPVETVTFNPWLWKNNEEVSYIIATGSQDRSIAIWSSMNAKPLILLTEVCDQPIMDLRWTSDGRTLYGCSYDGTVFILEFTTELGSPVAPVVERVKNVPYSKEFVINVEDFPAPEQPQNQPECAEDSKTPTNDAPAEVPVKKKIVPRLIKPLEMPDDLGVVKGQRVVLFTERKVPDPAGMELSLTRLETITKTDKYAIDAKLDRSVLVIKKNNREWFTIEGHLIKGMAAHSSIIALVCEDKLNKDINTVWVYSLERGVLLMPAMPFYQVVTVDVKYNQVLIVTLNAFKVINLIKNTAVDGTILAHAAVMNVLLDEKYFLVVLYEDGSIYYYNPEIKVWCALEMNCPSAYSDIYTEEDFTERDATFDSLENTCVIGLLKNDSVLVSNTIKKIIEIADRATPCTTGLINRVDSIIEQILLPCSEEADLGIKPADIIELLLKCTGTKEFQEYAYRKVKELQEKGAFTPVNNN</sequence>
<dbReference type="OMA" id="HLKISHE"/>
<dbReference type="CDD" id="cd00200">
    <property type="entry name" value="WD40"/>
    <property type="match status" value="1"/>
</dbReference>
<keyword evidence="5 8" id="KW-0156">Chromatin regulator</keyword>
<dbReference type="GO" id="GO:0000417">
    <property type="term" value="C:HIR complex"/>
    <property type="evidence" value="ECO:0007669"/>
    <property type="project" value="TreeGrafter"/>
</dbReference>
<evidence type="ECO:0000256" key="2">
    <source>
        <dbReference type="ARBA" id="ARBA00007306"/>
    </source>
</evidence>
<comment type="function">
    <text evidence="8">Required for replication-independent chromatin assembly and for the periodic repression of histone gene transcription during the cell cycle.</text>
</comment>
<dbReference type="Proteomes" id="UP000002872">
    <property type="component" value="Unassembled WGS sequence"/>
</dbReference>
<dbReference type="GO" id="GO:0005634">
    <property type="term" value="C:nucleus"/>
    <property type="evidence" value="ECO:0007669"/>
    <property type="project" value="UniProtKB-SubCell"/>
</dbReference>
<proteinExistence type="inferred from homology"/>
<feature type="repeat" description="WD" evidence="7">
    <location>
        <begin position="57"/>
        <end position="98"/>
    </location>
</feature>
<accession>I3EI05</accession>
<protein>
    <recommendedName>
        <fullName evidence="8">Protein HIR</fullName>
    </recommendedName>
</protein>
<dbReference type="InterPro" id="IPR015943">
    <property type="entry name" value="WD40/YVTN_repeat-like_dom_sf"/>
</dbReference>
<gene>
    <name evidence="11" type="ORF">NEQG_00671</name>
</gene>
<dbReference type="HOGENOM" id="CLU_010474_0_0_1"/>
<evidence type="ECO:0000256" key="8">
    <source>
        <dbReference type="RuleBase" id="RU364014"/>
    </source>
</evidence>
<keyword evidence="6 8" id="KW-0539">Nucleus</keyword>
<evidence type="ECO:0000256" key="3">
    <source>
        <dbReference type="ARBA" id="ARBA00022574"/>
    </source>
</evidence>
<dbReference type="SUPFAM" id="SSF50978">
    <property type="entry name" value="WD40 repeat-like"/>
    <property type="match status" value="1"/>
</dbReference>
<feature type="repeat" description="WD" evidence="7">
    <location>
        <begin position="105"/>
        <end position="135"/>
    </location>
</feature>
<keyword evidence="4 8" id="KW-0677">Repeat</keyword>
<dbReference type="EMBL" id="GL870877">
    <property type="protein sequence ID" value="EIJ88852.1"/>
    <property type="molecule type" value="Genomic_DNA"/>
</dbReference>
<evidence type="ECO:0000256" key="1">
    <source>
        <dbReference type="ARBA" id="ARBA00004123"/>
    </source>
</evidence>
<evidence type="ECO:0000256" key="9">
    <source>
        <dbReference type="SAM" id="MobiDB-lite"/>
    </source>
</evidence>
<dbReference type="PROSITE" id="PS50294">
    <property type="entry name" value="WD_REPEATS_REGION"/>
    <property type="match status" value="1"/>
</dbReference>
<name>I3EI05_NEMP3</name>
<keyword evidence="3 7" id="KW-0853">WD repeat</keyword>
<dbReference type="Pfam" id="PF24105">
    <property type="entry name" value="Beta-prop_CAF1B_HIR1"/>
    <property type="match status" value="1"/>
</dbReference>
<dbReference type="InterPro" id="IPR001680">
    <property type="entry name" value="WD40_rpt"/>
</dbReference>
<keyword evidence="8" id="KW-0805">Transcription regulation</keyword>
<dbReference type="PANTHER" id="PTHR13831">
    <property type="entry name" value="MEMBER OF THE HIR1 FAMILY OF WD-REPEAT PROTEINS"/>
    <property type="match status" value="1"/>
</dbReference>
<dbReference type="PROSITE" id="PS50082">
    <property type="entry name" value="WD_REPEATS_2"/>
    <property type="match status" value="4"/>
</dbReference>
<dbReference type="InParanoid" id="I3EI05"/>
<dbReference type="GO" id="GO:0006338">
    <property type="term" value="P:chromatin remodeling"/>
    <property type="evidence" value="ECO:0007669"/>
    <property type="project" value="TreeGrafter"/>
</dbReference>
<comment type="similarity">
    <text evidence="2 8">Belongs to the WD repeat HIR1 family.</text>
</comment>
<dbReference type="InterPro" id="IPR031120">
    <property type="entry name" value="HIR1-like"/>
</dbReference>
<evidence type="ECO:0000313" key="12">
    <source>
        <dbReference type="Proteomes" id="UP000002872"/>
    </source>
</evidence>
<evidence type="ECO:0000256" key="6">
    <source>
        <dbReference type="ARBA" id="ARBA00023242"/>
    </source>
</evidence>
<evidence type="ECO:0000256" key="5">
    <source>
        <dbReference type="ARBA" id="ARBA00022853"/>
    </source>
</evidence>
<reference evidence="11" key="1">
    <citation type="submission" date="2011-01" db="EMBL/GenBank/DDBJ databases">
        <title>The Genome Sequence of Nematocida parisii strain ERTm3.</title>
        <authorList>
            <consortium name="The Broad Institute Genome Sequencing Platform"/>
            <consortium name="The Broad Institute Genome Sequencing Center for Infectious Disease"/>
            <person name="Cuomo C."/>
            <person name="Troemel E."/>
            <person name="Young S.K."/>
            <person name="Zeng Q."/>
            <person name="Gargeya S."/>
            <person name="Fitzgerald M."/>
            <person name="Haas B."/>
            <person name="Abouelleil A."/>
            <person name="Alvarado L."/>
            <person name="Arachchi H.M."/>
            <person name="Berlin A."/>
            <person name="Chapman S.B."/>
            <person name="Gearin G."/>
            <person name="Goldberg J."/>
            <person name="Griggs A."/>
            <person name="Gujja S."/>
            <person name="Hansen M."/>
            <person name="Heiman D."/>
            <person name="Howarth C."/>
            <person name="Larimer J."/>
            <person name="Lui A."/>
            <person name="MacDonald P.J.P."/>
            <person name="McCowen C."/>
            <person name="Montmayeur A."/>
            <person name="Murphy C."/>
            <person name="Neiman D."/>
            <person name="Pearson M."/>
            <person name="Priest M."/>
            <person name="Roberts A."/>
            <person name="Saif S."/>
            <person name="Shea T."/>
            <person name="Sisk P."/>
            <person name="Stolte C."/>
            <person name="Sykes S."/>
            <person name="Wortman J."/>
            <person name="Nusbaum C."/>
            <person name="Birren B."/>
        </authorList>
    </citation>
    <scope>NUCLEOTIDE SEQUENCE</scope>
    <source>
        <strain evidence="11">ERTm3</strain>
    </source>
</reference>